<dbReference type="InterPro" id="IPR007627">
    <property type="entry name" value="RNA_pol_sigma70_r2"/>
</dbReference>
<keyword evidence="5" id="KW-0804">Transcription</keyword>
<dbReference type="PANTHER" id="PTHR43133:SF58">
    <property type="entry name" value="ECF RNA POLYMERASE SIGMA FACTOR SIGD"/>
    <property type="match status" value="1"/>
</dbReference>
<dbReference type="InterPro" id="IPR013325">
    <property type="entry name" value="RNA_pol_sigma_r2"/>
</dbReference>
<evidence type="ECO:0000256" key="2">
    <source>
        <dbReference type="ARBA" id="ARBA00023015"/>
    </source>
</evidence>
<gene>
    <name evidence="8" type="ORF">HN018_04515</name>
</gene>
<dbReference type="NCBIfam" id="TIGR02937">
    <property type="entry name" value="sigma70-ECF"/>
    <property type="match status" value="1"/>
</dbReference>
<evidence type="ECO:0000313" key="9">
    <source>
        <dbReference type="Proteomes" id="UP000500767"/>
    </source>
</evidence>
<dbReference type="InterPro" id="IPR036388">
    <property type="entry name" value="WH-like_DNA-bd_sf"/>
</dbReference>
<organism evidence="8 9">
    <name type="scientific">Lichenicola cladoniae</name>
    <dbReference type="NCBI Taxonomy" id="1484109"/>
    <lineage>
        <taxon>Bacteria</taxon>
        <taxon>Pseudomonadati</taxon>
        <taxon>Pseudomonadota</taxon>
        <taxon>Alphaproteobacteria</taxon>
        <taxon>Acetobacterales</taxon>
        <taxon>Acetobacteraceae</taxon>
        <taxon>Lichenicola</taxon>
    </lineage>
</organism>
<dbReference type="InterPro" id="IPR039425">
    <property type="entry name" value="RNA_pol_sigma-70-like"/>
</dbReference>
<comment type="similarity">
    <text evidence="1">Belongs to the sigma-70 factor family. ECF subfamily.</text>
</comment>
<dbReference type="SUPFAM" id="SSF88946">
    <property type="entry name" value="Sigma2 domain of RNA polymerase sigma factors"/>
    <property type="match status" value="1"/>
</dbReference>
<dbReference type="Gene3D" id="1.10.10.10">
    <property type="entry name" value="Winged helix-like DNA-binding domain superfamily/Winged helix DNA-binding domain"/>
    <property type="match status" value="1"/>
</dbReference>
<dbReference type="KEGG" id="lck:HN018_04515"/>
<evidence type="ECO:0000256" key="5">
    <source>
        <dbReference type="ARBA" id="ARBA00023163"/>
    </source>
</evidence>
<dbReference type="GO" id="GO:0003677">
    <property type="term" value="F:DNA binding"/>
    <property type="evidence" value="ECO:0007669"/>
    <property type="project" value="UniProtKB-KW"/>
</dbReference>
<dbReference type="Proteomes" id="UP000500767">
    <property type="component" value="Chromosome"/>
</dbReference>
<dbReference type="PANTHER" id="PTHR43133">
    <property type="entry name" value="RNA POLYMERASE ECF-TYPE SIGMA FACTO"/>
    <property type="match status" value="1"/>
</dbReference>
<evidence type="ECO:0000259" key="6">
    <source>
        <dbReference type="Pfam" id="PF04542"/>
    </source>
</evidence>
<dbReference type="Pfam" id="PF04542">
    <property type="entry name" value="Sigma70_r2"/>
    <property type="match status" value="1"/>
</dbReference>
<dbReference type="Gene3D" id="1.10.1740.10">
    <property type="match status" value="1"/>
</dbReference>
<evidence type="ECO:0000256" key="1">
    <source>
        <dbReference type="ARBA" id="ARBA00010641"/>
    </source>
</evidence>
<evidence type="ECO:0000256" key="3">
    <source>
        <dbReference type="ARBA" id="ARBA00023082"/>
    </source>
</evidence>
<keyword evidence="9" id="KW-1185">Reference proteome</keyword>
<feature type="domain" description="RNA polymerase sigma-70 region 2" evidence="6">
    <location>
        <begin position="34"/>
        <end position="97"/>
    </location>
</feature>
<dbReference type="EMBL" id="CP053708">
    <property type="protein sequence ID" value="QKE89398.1"/>
    <property type="molecule type" value="Genomic_DNA"/>
</dbReference>
<evidence type="ECO:0000259" key="7">
    <source>
        <dbReference type="Pfam" id="PF08281"/>
    </source>
</evidence>
<name>A0A6M8HM25_9PROT</name>
<dbReference type="Pfam" id="PF08281">
    <property type="entry name" value="Sigma70_r4_2"/>
    <property type="match status" value="1"/>
</dbReference>
<evidence type="ECO:0000313" key="8">
    <source>
        <dbReference type="EMBL" id="QKE89398.1"/>
    </source>
</evidence>
<dbReference type="InterPro" id="IPR014284">
    <property type="entry name" value="RNA_pol_sigma-70_dom"/>
</dbReference>
<reference evidence="8 9" key="1">
    <citation type="journal article" date="2014" name="World J. Microbiol. Biotechnol.">
        <title>Biodiversity and physiological characteristics of Antarctic and Arctic lichens-associated bacteria.</title>
        <authorList>
            <person name="Lee Y.M."/>
            <person name="Kim E.H."/>
            <person name="Lee H.K."/>
            <person name="Hong S.G."/>
        </authorList>
    </citation>
    <scope>NUCLEOTIDE SEQUENCE [LARGE SCALE GENOMIC DNA]</scope>
    <source>
        <strain evidence="8 9">PAMC 26569</strain>
    </source>
</reference>
<dbReference type="InterPro" id="IPR013324">
    <property type="entry name" value="RNA_pol_sigma_r3/r4-like"/>
</dbReference>
<dbReference type="AlphaFoldDB" id="A0A6M8HM25"/>
<dbReference type="RefSeq" id="WP_171834393.1">
    <property type="nucleotide sequence ID" value="NZ_CP053708.1"/>
</dbReference>
<evidence type="ECO:0000256" key="4">
    <source>
        <dbReference type="ARBA" id="ARBA00023125"/>
    </source>
</evidence>
<keyword evidence="2" id="KW-0805">Transcription regulation</keyword>
<dbReference type="GO" id="GO:0006352">
    <property type="term" value="P:DNA-templated transcription initiation"/>
    <property type="evidence" value="ECO:0007669"/>
    <property type="project" value="InterPro"/>
</dbReference>
<sequence length="188" mass="21641">MTVREDHWAAAMRAERRGDAAAYEVLLREIAVMLRRLIRSRLARAGLGVEETEDVVQEILIGLHGKRHTWDAARPFMPWLFTITRYKFIDASRRLSREAKRRVNLTMEEMTEIFEAPIEDPDRTLSDIDRYLADLPQGQRQVVRALGVDGATVRATAEQLQTSEGSVRVSYHRALRRLMAKSQRENAP</sequence>
<proteinExistence type="inferred from homology"/>
<accession>A0A6M8HM25</accession>
<feature type="domain" description="RNA polymerase sigma factor 70 region 4 type 2" evidence="7">
    <location>
        <begin position="127"/>
        <end position="178"/>
    </location>
</feature>
<keyword evidence="3" id="KW-0731">Sigma factor</keyword>
<keyword evidence="4" id="KW-0238">DNA-binding</keyword>
<protein>
    <submittedName>
        <fullName evidence="8">Sigma-70 family RNA polymerase sigma factor</fullName>
    </submittedName>
</protein>
<dbReference type="SUPFAM" id="SSF88659">
    <property type="entry name" value="Sigma3 and sigma4 domains of RNA polymerase sigma factors"/>
    <property type="match status" value="1"/>
</dbReference>
<dbReference type="GO" id="GO:0016987">
    <property type="term" value="F:sigma factor activity"/>
    <property type="evidence" value="ECO:0007669"/>
    <property type="project" value="UniProtKB-KW"/>
</dbReference>
<dbReference type="InterPro" id="IPR013249">
    <property type="entry name" value="RNA_pol_sigma70_r4_t2"/>
</dbReference>